<comment type="caution">
    <text evidence="1">The sequence shown here is derived from an EMBL/GenBank/DDBJ whole genome shotgun (WGS) entry which is preliminary data.</text>
</comment>
<dbReference type="Proteomes" id="UP000315400">
    <property type="component" value="Unassembled WGS sequence"/>
</dbReference>
<sequence>MDAVRAGLFARREIETRSLDPGNAEHRDRFNPDADMLQRSMIQVFEKTQDSHRVTALSHRP</sequence>
<organism evidence="1 2">
    <name type="scientific">Spiribacter salinus</name>
    <dbReference type="NCBI Taxonomy" id="1335746"/>
    <lineage>
        <taxon>Bacteria</taxon>
        <taxon>Pseudomonadati</taxon>
        <taxon>Pseudomonadota</taxon>
        <taxon>Gammaproteobacteria</taxon>
        <taxon>Chromatiales</taxon>
        <taxon>Ectothiorhodospiraceae</taxon>
        <taxon>Spiribacter</taxon>
    </lineage>
</organism>
<proteinExistence type="predicted"/>
<name>A0A540VC68_9GAMM</name>
<dbReference type="AlphaFoldDB" id="A0A540VC68"/>
<evidence type="ECO:0000313" key="1">
    <source>
        <dbReference type="EMBL" id="TQE94360.1"/>
    </source>
</evidence>
<reference evidence="1 2" key="1">
    <citation type="submission" date="2019-06" db="EMBL/GenBank/DDBJ databases">
        <title>Metagenome assembled Genome of Spiribacter salinus SL48-SHIP from the microbial mat of Salt Lake 48 (Novosibirsk region, Russia).</title>
        <authorList>
            <person name="Shipova A."/>
            <person name="Rozanov A.S."/>
            <person name="Bryanskaya A.V."/>
            <person name="Peltek S.E."/>
        </authorList>
    </citation>
    <scope>NUCLEOTIDE SEQUENCE [LARGE SCALE GENOMIC DNA]</scope>
    <source>
        <strain evidence="1">SL48-SHIP-2</strain>
    </source>
</reference>
<dbReference type="EMBL" id="VIFK01000426">
    <property type="protein sequence ID" value="TQE94360.1"/>
    <property type="molecule type" value="Genomic_DNA"/>
</dbReference>
<accession>A0A540VC68</accession>
<gene>
    <name evidence="1" type="ORF">FKY71_17695</name>
</gene>
<evidence type="ECO:0000313" key="2">
    <source>
        <dbReference type="Proteomes" id="UP000315400"/>
    </source>
</evidence>
<protein>
    <submittedName>
        <fullName evidence="1">Uncharacterized protein</fullName>
    </submittedName>
</protein>